<dbReference type="AlphaFoldDB" id="A0A6N2T6V7"/>
<feature type="transmembrane region" description="Helical" evidence="1">
    <location>
        <begin position="157"/>
        <end position="176"/>
    </location>
</feature>
<sequence length="543" mass="62807">MQKNKFCPWSLVGALIFALCTVIGAHFAPFGNDVGGFGNRMDLLKYLPVFVVLTAVYYRVLHFLLNRTYAKKTEAPAGKFFQFYEKYIFLVSFLVIALAWIPYVITFYPGSVCFDGYFQLNQVVGVRPLTNKHPIMSTFILGFFFKLGRLVNDNFGVFLYVMFQLLASSAIYALSIRQIRRIGMSLKACVLAVLYFALVPVWGAYIQAVVKDTLYTAVFVWFAVWCVTLADEVFHKDKNIQRKTLIMSFLTAFFVCILRQNGKYIVLPTLVCLAAVSLKKWKQMVIFLLVFMVAITGYDKAVVPMFSTAQISRRAIFSVMFQQTAKYMRSYPEEVTEEEYEIIDKVLKADIIAEEYNPRLSNSVKNTFRNNTSNENIKEYLKVWFKMFWKHPGVYLEAFLQFCYGYLDPFHYSDCVPIFQNYITGPPMATGAMDIHYTQRGSYLIRLTDYEMLWMEMFPLTLLTYPGTYTWLTLFCILLLCKKKRWRQLAVMPMPVFTILTNIASPVNGCLRYTLPLMALMPFLLAWTVKEARIGDEGKEIIK</sequence>
<keyword evidence="1" id="KW-1133">Transmembrane helix</keyword>
<dbReference type="InterPro" id="IPR046062">
    <property type="entry name" value="DUF6020"/>
</dbReference>
<evidence type="ECO:0000256" key="1">
    <source>
        <dbReference type="SAM" id="Phobius"/>
    </source>
</evidence>
<feature type="transmembrane region" description="Helical" evidence="1">
    <location>
        <begin position="281"/>
        <end position="298"/>
    </location>
</feature>
<keyword evidence="1" id="KW-0472">Membrane</keyword>
<gene>
    <name evidence="2" type="ORF">BGLFYP119_01431</name>
</gene>
<name>A0A6N2T6V7_9FIRM</name>
<feature type="transmembrane region" description="Helical" evidence="1">
    <location>
        <begin position="214"/>
        <end position="233"/>
    </location>
</feature>
<feature type="transmembrane region" description="Helical" evidence="1">
    <location>
        <begin position="188"/>
        <end position="208"/>
    </location>
</feature>
<proteinExistence type="predicted"/>
<dbReference type="Pfam" id="PF19484">
    <property type="entry name" value="DUF6020"/>
    <property type="match status" value="1"/>
</dbReference>
<dbReference type="EMBL" id="CACRST010000013">
    <property type="protein sequence ID" value="VYT00499.1"/>
    <property type="molecule type" value="Genomic_DNA"/>
</dbReference>
<evidence type="ECO:0000313" key="2">
    <source>
        <dbReference type="EMBL" id="VYT00499.1"/>
    </source>
</evidence>
<dbReference type="RefSeq" id="WP_156353768.1">
    <property type="nucleotide sequence ID" value="NZ_CACRST010000013.1"/>
</dbReference>
<organism evidence="2">
    <name type="scientific">Blautia glucerasea</name>
    <dbReference type="NCBI Taxonomy" id="536633"/>
    <lineage>
        <taxon>Bacteria</taxon>
        <taxon>Bacillati</taxon>
        <taxon>Bacillota</taxon>
        <taxon>Clostridia</taxon>
        <taxon>Lachnospirales</taxon>
        <taxon>Lachnospiraceae</taxon>
        <taxon>Blautia</taxon>
    </lineage>
</organism>
<feature type="transmembrane region" description="Helical" evidence="1">
    <location>
        <begin position="462"/>
        <end position="481"/>
    </location>
</feature>
<keyword evidence="1" id="KW-0812">Transmembrane</keyword>
<evidence type="ECO:0008006" key="3">
    <source>
        <dbReference type="Google" id="ProtNLM"/>
    </source>
</evidence>
<reference evidence="2" key="1">
    <citation type="submission" date="2019-11" db="EMBL/GenBank/DDBJ databases">
        <authorList>
            <person name="Feng L."/>
        </authorList>
    </citation>
    <scope>NUCLEOTIDE SEQUENCE</scope>
    <source>
        <strain evidence="2">BgluceraseaLFYP119</strain>
    </source>
</reference>
<accession>A0A6N2T6V7</accession>
<feature type="transmembrane region" description="Helical" evidence="1">
    <location>
        <begin position="43"/>
        <end position="66"/>
    </location>
</feature>
<protein>
    <recommendedName>
        <fullName evidence="3">Glycosyltransferase RgtA/B/C/D-like domain-containing protein</fullName>
    </recommendedName>
</protein>
<feature type="transmembrane region" description="Helical" evidence="1">
    <location>
        <begin position="87"/>
        <end position="108"/>
    </location>
</feature>